<dbReference type="EnsemblMetazoa" id="CLYHEMT001219.1">
    <property type="protein sequence ID" value="CLYHEMP001219.1"/>
    <property type="gene ID" value="CLYHEMG001219"/>
</dbReference>
<evidence type="ECO:0000259" key="2">
    <source>
        <dbReference type="Pfam" id="PF24748"/>
    </source>
</evidence>
<dbReference type="InterPro" id="IPR055284">
    <property type="entry name" value="Galaxin-like"/>
</dbReference>
<sequence length="117" mass="12901">MKTIFILLTFLVIQISTEEIHHLRGRRSSTCASRPYNPNYRICCQGNILTLPSGKASTSSCCGAKSYAINYRICCAGRILGLPSQNASSSSCCGTKAYNLNYHKCCRGKIIPRRQSC</sequence>
<dbReference type="InterPro" id="IPR056601">
    <property type="entry name" value="Galaxin_dom"/>
</dbReference>
<evidence type="ECO:0000313" key="4">
    <source>
        <dbReference type="Proteomes" id="UP000594262"/>
    </source>
</evidence>
<dbReference type="OrthoDB" id="5980437at2759"/>
<keyword evidence="1" id="KW-0732">Signal</keyword>
<evidence type="ECO:0000313" key="3">
    <source>
        <dbReference type="EnsemblMetazoa" id="CLYHEMP001219.1"/>
    </source>
</evidence>
<dbReference type="AlphaFoldDB" id="A0A7M5WQB0"/>
<feature type="chain" id="PRO_5036206770" description="Galaxin-like repeats domain-containing protein" evidence="1">
    <location>
        <begin position="18"/>
        <end position="117"/>
    </location>
</feature>
<dbReference type="Pfam" id="PF24748">
    <property type="entry name" value="Galaxin_repeat"/>
    <property type="match status" value="1"/>
</dbReference>
<proteinExistence type="predicted"/>
<keyword evidence="4" id="KW-1185">Reference proteome</keyword>
<dbReference type="Proteomes" id="UP000594262">
    <property type="component" value="Unplaced"/>
</dbReference>
<protein>
    <recommendedName>
        <fullName evidence="2">Galaxin-like repeats domain-containing protein</fullName>
    </recommendedName>
</protein>
<dbReference type="PANTHER" id="PTHR34490">
    <property type="entry name" value="PROTEIN CBG12054-RELATED"/>
    <property type="match status" value="1"/>
</dbReference>
<accession>A0A7M5WQB0</accession>
<evidence type="ECO:0000256" key="1">
    <source>
        <dbReference type="SAM" id="SignalP"/>
    </source>
</evidence>
<name>A0A7M5WQB0_9CNID</name>
<organism evidence="3 4">
    <name type="scientific">Clytia hemisphaerica</name>
    <dbReference type="NCBI Taxonomy" id="252671"/>
    <lineage>
        <taxon>Eukaryota</taxon>
        <taxon>Metazoa</taxon>
        <taxon>Cnidaria</taxon>
        <taxon>Hydrozoa</taxon>
        <taxon>Hydroidolina</taxon>
        <taxon>Leptothecata</taxon>
        <taxon>Obeliida</taxon>
        <taxon>Clytiidae</taxon>
        <taxon>Clytia</taxon>
    </lineage>
</organism>
<feature type="signal peptide" evidence="1">
    <location>
        <begin position="1"/>
        <end position="17"/>
    </location>
</feature>
<dbReference type="EnsemblMetazoa" id="CLYHEMT024122.1">
    <property type="protein sequence ID" value="CLYHEMP024122.1"/>
    <property type="gene ID" value="CLYHEMG024122"/>
</dbReference>
<reference evidence="3" key="1">
    <citation type="submission" date="2021-01" db="UniProtKB">
        <authorList>
            <consortium name="EnsemblMetazoa"/>
        </authorList>
    </citation>
    <scope>IDENTIFICATION</scope>
</reference>
<feature type="domain" description="Galaxin-like repeats" evidence="2">
    <location>
        <begin position="19"/>
        <end position="114"/>
    </location>
</feature>